<dbReference type="AlphaFoldDB" id="A0A9W4SS03"/>
<sequence length="217" mass="24730">MGYGLTRKLSNNDCMNNKRQKKSTMGSPVRSKQPLPPVYGRPIDTKTWKEIAGVQICCSQKLEPLFEVARRLKAMTVPSKKYSTENDYETKWYYLDLDLFIDVHGILLKDLCQQRYVMNIGLLDSALQRPKFMFFYNKASLFKMAAGLGESIIKNHTFLDGNKRAGHLAISMFLLLNGYDLFADEDSAEHIILNVAMGKINIDMLESWIASNVKACE</sequence>
<feature type="region of interest" description="Disordered" evidence="1">
    <location>
        <begin position="1"/>
        <end position="40"/>
    </location>
</feature>
<feature type="domain" description="Fido" evidence="2">
    <location>
        <begin position="95"/>
        <end position="211"/>
    </location>
</feature>
<evidence type="ECO:0000259" key="2">
    <source>
        <dbReference type="PROSITE" id="PS51459"/>
    </source>
</evidence>
<dbReference type="InterPro" id="IPR053737">
    <property type="entry name" value="Type_II_TA_Toxin"/>
</dbReference>
<accession>A0A9W4SS03</accession>
<dbReference type="InterPro" id="IPR003812">
    <property type="entry name" value="Fido"/>
</dbReference>
<dbReference type="PROSITE" id="PS51459">
    <property type="entry name" value="FIDO"/>
    <property type="match status" value="1"/>
</dbReference>
<dbReference type="GO" id="GO:0016301">
    <property type="term" value="F:kinase activity"/>
    <property type="evidence" value="ECO:0007669"/>
    <property type="project" value="InterPro"/>
</dbReference>
<reference evidence="3" key="1">
    <citation type="submission" date="2022-08" db="EMBL/GenBank/DDBJ databases">
        <authorList>
            <person name="Kallberg Y."/>
            <person name="Tangrot J."/>
            <person name="Rosling A."/>
        </authorList>
    </citation>
    <scope>NUCLEOTIDE SEQUENCE</scope>
    <source>
        <strain evidence="3">Wild A</strain>
    </source>
</reference>
<organism evidence="3 4">
    <name type="scientific">Funneliformis geosporum</name>
    <dbReference type="NCBI Taxonomy" id="1117311"/>
    <lineage>
        <taxon>Eukaryota</taxon>
        <taxon>Fungi</taxon>
        <taxon>Fungi incertae sedis</taxon>
        <taxon>Mucoromycota</taxon>
        <taxon>Glomeromycotina</taxon>
        <taxon>Glomeromycetes</taxon>
        <taxon>Glomerales</taxon>
        <taxon>Glomeraceae</taxon>
        <taxon>Funneliformis</taxon>
    </lineage>
</organism>
<keyword evidence="4" id="KW-1185">Reference proteome</keyword>
<comment type="caution">
    <text evidence="3">The sequence shown here is derived from an EMBL/GenBank/DDBJ whole genome shotgun (WGS) entry which is preliminary data.</text>
</comment>
<dbReference type="Proteomes" id="UP001153678">
    <property type="component" value="Unassembled WGS sequence"/>
</dbReference>
<feature type="compositionally biased region" description="Polar residues" evidence="1">
    <location>
        <begin position="8"/>
        <end position="17"/>
    </location>
</feature>
<dbReference type="EMBL" id="CAMKVN010002071">
    <property type="protein sequence ID" value="CAI2179438.1"/>
    <property type="molecule type" value="Genomic_DNA"/>
</dbReference>
<gene>
    <name evidence="3" type="ORF">FWILDA_LOCUS9090</name>
</gene>
<dbReference type="OrthoDB" id="2406964at2759"/>
<dbReference type="Pfam" id="PF02661">
    <property type="entry name" value="Fic"/>
    <property type="match status" value="1"/>
</dbReference>
<protein>
    <submittedName>
        <fullName evidence="3">18888_t:CDS:1</fullName>
    </submittedName>
</protein>
<dbReference type="SUPFAM" id="SSF140931">
    <property type="entry name" value="Fic-like"/>
    <property type="match status" value="1"/>
</dbReference>
<dbReference type="NCBIfam" id="TIGR01550">
    <property type="entry name" value="DOC_P1"/>
    <property type="match status" value="1"/>
</dbReference>
<dbReference type="PANTHER" id="PTHR39426:SF1">
    <property type="entry name" value="HOMOLOGY TO DEATH-ON-CURING PROTEIN OF PHAGE P1"/>
    <property type="match status" value="1"/>
</dbReference>
<dbReference type="PANTHER" id="PTHR39426">
    <property type="entry name" value="HOMOLOGY TO DEATH-ON-CURING PROTEIN OF PHAGE P1"/>
    <property type="match status" value="1"/>
</dbReference>
<dbReference type="InterPro" id="IPR036597">
    <property type="entry name" value="Fido-like_dom_sf"/>
</dbReference>
<evidence type="ECO:0000313" key="3">
    <source>
        <dbReference type="EMBL" id="CAI2179438.1"/>
    </source>
</evidence>
<evidence type="ECO:0000256" key="1">
    <source>
        <dbReference type="SAM" id="MobiDB-lite"/>
    </source>
</evidence>
<dbReference type="InterPro" id="IPR006440">
    <property type="entry name" value="Doc"/>
</dbReference>
<dbReference type="Gene3D" id="1.20.120.1870">
    <property type="entry name" value="Fic/DOC protein, Fido domain"/>
    <property type="match status" value="1"/>
</dbReference>
<name>A0A9W4SS03_9GLOM</name>
<proteinExistence type="predicted"/>
<evidence type="ECO:0000313" key="4">
    <source>
        <dbReference type="Proteomes" id="UP001153678"/>
    </source>
</evidence>